<keyword evidence="4" id="KW-1185">Reference proteome</keyword>
<dbReference type="RefSeq" id="WP_271317628.1">
    <property type="nucleotide sequence ID" value="NZ_JAAGKO020000037.1"/>
</dbReference>
<dbReference type="EMBL" id="JABXJJ020000012">
    <property type="protein sequence ID" value="MDI5969953.1"/>
    <property type="molecule type" value="Genomic_DNA"/>
</dbReference>
<dbReference type="Proteomes" id="UP001156398">
    <property type="component" value="Unassembled WGS sequence"/>
</dbReference>
<feature type="domain" description="Outer membrane channel protein CpnT-like N-terminal" evidence="1">
    <location>
        <begin position="8"/>
        <end position="140"/>
    </location>
</feature>
<evidence type="ECO:0000313" key="4">
    <source>
        <dbReference type="Proteomes" id="UP001156398"/>
    </source>
</evidence>
<sequence>MSINLPHWLAEVVNLLGFNWPEIDEDQLHDAARELRSYAQQCEDSHNTTHRVVTGDLPQVYAAQSYTALAQAWAGQTSGHMKTLITVCRDLAEALDVAGDGVTVMKGACLTQLAIASAELIGDQVAAVATLGLSEAAAAAEIEVQNRLMNGILQRFEQEVIGVLVSKVTGPLKEQMDAAVEKLLFAEVAHVAVGGAPPGLKIDTAAMRGHGDTILTQAEQNLSGGKAFGNRVTALTFTTGG</sequence>
<evidence type="ECO:0000259" key="1">
    <source>
        <dbReference type="Pfam" id="PF25547"/>
    </source>
</evidence>
<evidence type="ECO:0000313" key="3">
    <source>
        <dbReference type="EMBL" id="MDI5969953.1"/>
    </source>
</evidence>
<dbReference type="EMBL" id="JAAGKO020000037">
    <property type="protein sequence ID" value="MDI5965530.1"/>
    <property type="molecule type" value="Genomic_DNA"/>
</dbReference>
<dbReference type="AlphaFoldDB" id="A0AA90H2T8"/>
<dbReference type="InterPro" id="IPR057746">
    <property type="entry name" value="CpnT-like_N"/>
</dbReference>
<protein>
    <recommendedName>
        <fullName evidence="1">Outer membrane channel protein CpnT-like N-terminal domain-containing protein</fullName>
    </recommendedName>
</protein>
<dbReference type="Pfam" id="PF25547">
    <property type="entry name" value="WXG100_2"/>
    <property type="match status" value="1"/>
</dbReference>
<evidence type="ECO:0000313" key="2">
    <source>
        <dbReference type="EMBL" id="MDI5965530.1"/>
    </source>
</evidence>
<comment type="caution">
    <text evidence="3">The sequence shown here is derived from an EMBL/GenBank/DDBJ whole genome shotgun (WGS) entry which is preliminary data.</text>
</comment>
<reference evidence="3 4" key="1">
    <citation type="submission" date="2023-05" db="EMBL/GenBank/DDBJ databases">
        <title>Streptantibioticus silvisoli sp. nov., acidotolerant actinomycetes 1 from pine litter.</title>
        <authorList>
            <person name="Swiecimska M."/>
            <person name="Golinska P."/>
            <person name="Sangal V."/>
            <person name="Wachnowicz B."/>
            <person name="Goodfellow M."/>
        </authorList>
    </citation>
    <scope>NUCLEOTIDE SEQUENCE</scope>
    <source>
        <strain evidence="3">SL13</strain>
        <strain evidence="2 4">SL54</strain>
    </source>
</reference>
<accession>A0AA90H2T8</accession>
<gene>
    <name evidence="2" type="ORF">POF43_022860</name>
    <name evidence="3" type="ORF">POF50_011490</name>
</gene>
<name>A0AA90H2T8_9ACTN</name>
<organism evidence="3">
    <name type="scientific">Streptantibioticus silvisoli</name>
    <dbReference type="NCBI Taxonomy" id="2705255"/>
    <lineage>
        <taxon>Bacteria</taxon>
        <taxon>Bacillati</taxon>
        <taxon>Actinomycetota</taxon>
        <taxon>Actinomycetes</taxon>
        <taxon>Kitasatosporales</taxon>
        <taxon>Streptomycetaceae</taxon>
        <taxon>Streptantibioticus</taxon>
    </lineage>
</organism>
<proteinExistence type="predicted"/>